<keyword evidence="7 8" id="KW-0949">S-adenosyl-L-methionine</keyword>
<dbReference type="EMBL" id="CALTRL010000824">
    <property type="protein sequence ID" value="CAH7669830.1"/>
    <property type="molecule type" value="Genomic_DNA"/>
</dbReference>
<evidence type="ECO:0000256" key="2">
    <source>
        <dbReference type="ARBA" id="ARBA00010703"/>
    </source>
</evidence>
<proteinExistence type="inferred from homology"/>
<evidence type="ECO:0000256" key="7">
    <source>
        <dbReference type="ARBA" id="ARBA00022691"/>
    </source>
</evidence>
<evidence type="ECO:0000313" key="11">
    <source>
        <dbReference type="EMBL" id="CAH7669830.1"/>
    </source>
</evidence>
<dbReference type="InterPro" id="IPR029063">
    <property type="entry name" value="SAM-dependent_MTases_sf"/>
</dbReference>
<evidence type="ECO:0000256" key="1">
    <source>
        <dbReference type="ARBA" id="ARBA00000724"/>
    </source>
</evidence>
<dbReference type="PANTHER" id="PTHR13600:SF21">
    <property type="entry name" value="LEUCINE CARBOXYL METHYLTRANSFERASE 1"/>
    <property type="match status" value="1"/>
</dbReference>
<comment type="caution">
    <text evidence="11">The sequence shown here is derived from an EMBL/GenBank/DDBJ whole genome shotgun (WGS) entry which is preliminary data.</text>
</comment>
<dbReference type="InterPro" id="IPR016651">
    <property type="entry name" value="LCMT1"/>
</dbReference>
<dbReference type="GO" id="GO:0032259">
    <property type="term" value="P:methylation"/>
    <property type="evidence" value="ECO:0007669"/>
    <property type="project" value="UniProtKB-KW"/>
</dbReference>
<accession>A0AAV0AQB6</accession>
<name>A0AAV0AQB6_PHAPC</name>
<comment type="catalytic activity">
    <reaction evidence="1 8">
        <text>[phosphatase 2A protein]-C-terminal L-leucine + S-adenosyl-L-methionine = [phosphatase 2A protein]-C-terminal L-leucine methyl ester + S-adenosyl-L-homocysteine</text>
        <dbReference type="Rhea" id="RHEA:48544"/>
        <dbReference type="Rhea" id="RHEA-COMP:12134"/>
        <dbReference type="Rhea" id="RHEA-COMP:12135"/>
        <dbReference type="ChEBI" id="CHEBI:57856"/>
        <dbReference type="ChEBI" id="CHEBI:59789"/>
        <dbReference type="ChEBI" id="CHEBI:90516"/>
        <dbReference type="ChEBI" id="CHEBI:90517"/>
        <dbReference type="EC" id="2.1.1.233"/>
    </reaction>
</comment>
<dbReference type="SUPFAM" id="SSF53335">
    <property type="entry name" value="S-adenosyl-L-methionine-dependent methyltransferases"/>
    <property type="match status" value="1"/>
</dbReference>
<comment type="similarity">
    <text evidence="2 8">Belongs to the methyltransferase superfamily. LCMT family.</text>
</comment>
<dbReference type="AlphaFoldDB" id="A0AAV0AQB6"/>
<evidence type="ECO:0000256" key="10">
    <source>
        <dbReference type="SAM" id="MobiDB-lite"/>
    </source>
</evidence>
<evidence type="ECO:0000256" key="9">
    <source>
        <dbReference type="PIRSR" id="PIRSR016305-1"/>
    </source>
</evidence>
<keyword evidence="6 8" id="KW-0808">Transferase</keyword>
<dbReference type="PANTHER" id="PTHR13600">
    <property type="entry name" value="LEUCINE CARBOXYL METHYLTRANSFERASE"/>
    <property type="match status" value="1"/>
</dbReference>
<dbReference type="GO" id="GO:0018423">
    <property type="term" value="F:protein C-terminal leucine carboxyl O-methyltransferase activity"/>
    <property type="evidence" value="ECO:0007669"/>
    <property type="project" value="UniProtKB-EC"/>
</dbReference>
<feature type="binding site" evidence="9">
    <location>
        <position position="139"/>
    </location>
    <ligand>
        <name>S-adenosyl-L-methionine</name>
        <dbReference type="ChEBI" id="CHEBI:59789"/>
    </ligand>
</feature>
<gene>
    <name evidence="11" type="ORF">PPACK8108_LOCUS4484</name>
</gene>
<sequence length="405" mass="46686">MSQSGKTTTEQSQSHPLPNNPFENRNRLSRSRFKKSIDPDQAVRETDNDATMARLSAISKGYIKDRFSELLVRTDESDYSRPPWVNIGTHHRTYLIDMLVESFLINNSKISSPSSSTTTTTTTSSSSSCQPSVQVLSLGSGSDSRYWRLRDKFQSGWPVKIWIETDFLENTQKKIRRIVNNPLLRSMCGDQIRLGTGAQSENQRRDLTTDLYSTSYAMISSDLRQPDRLIGKLRSNKLIDSNLPTLIIAELVFVYMLPQQTEDCLRKLSDEFGKDDGGDLMVITYEALNLGDSFSKVMTENLSSRGLTLLGFDNNSTIESQIQRFKSLNFDQIVSQDMKKIRTISDWNIDWRSELERIRRLEFLDEVEELELVLKHYCLTWALRSERENKKGLMDHKFNFHLPYQ</sequence>
<evidence type="ECO:0000256" key="4">
    <source>
        <dbReference type="ARBA" id="ARBA00017497"/>
    </source>
</evidence>
<feature type="binding site" evidence="9">
    <location>
        <position position="92"/>
    </location>
    <ligand>
        <name>S-adenosyl-L-methionine</name>
        <dbReference type="ChEBI" id="CHEBI:59789"/>
    </ligand>
</feature>
<feature type="compositionally biased region" description="Basic and acidic residues" evidence="10">
    <location>
        <begin position="35"/>
        <end position="47"/>
    </location>
</feature>
<keyword evidence="12" id="KW-1185">Reference proteome</keyword>
<dbReference type="Pfam" id="PF04072">
    <property type="entry name" value="LCM"/>
    <property type="match status" value="1"/>
</dbReference>
<protein>
    <recommendedName>
        <fullName evidence="4 8">Leucine carboxyl methyltransferase 1</fullName>
        <ecNumber evidence="3 8">2.1.1.233</ecNumber>
    </recommendedName>
</protein>
<dbReference type="Gene3D" id="3.40.50.150">
    <property type="entry name" value="Vaccinia Virus protein VP39"/>
    <property type="match status" value="1"/>
</dbReference>
<keyword evidence="5 8" id="KW-0489">Methyltransferase</keyword>
<feature type="compositionally biased region" description="Low complexity" evidence="10">
    <location>
        <begin position="111"/>
        <end position="128"/>
    </location>
</feature>
<feature type="binding site" evidence="9">
    <location>
        <begin position="222"/>
        <end position="223"/>
    </location>
    <ligand>
        <name>S-adenosyl-L-methionine</name>
        <dbReference type="ChEBI" id="CHEBI:59789"/>
    </ligand>
</feature>
<feature type="binding site" evidence="9">
    <location>
        <position position="250"/>
    </location>
    <ligand>
        <name>S-adenosyl-L-methionine</name>
        <dbReference type="ChEBI" id="CHEBI:59789"/>
    </ligand>
</feature>
<dbReference type="EC" id="2.1.1.233" evidence="3 8"/>
<evidence type="ECO:0000256" key="6">
    <source>
        <dbReference type="ARBA" id="ARBA00022679"/>
    </source>
</evidence>
<feature type="region of interest" description="Disordered" evidence="10">
    <location>
        <begin position="1"/>
        <end position="48"/>
    </location>
</feature>
<dbReference type="InterPro" id="IPR007213">
    <property type="entry name" value="Ppm1/Ppm2/Tcmp"/>
</dbReference>
<feature type="region of interest" description="Disordered" evidence="10">
    <location>
        <begin position="110"/>
        <end position="134"/>
    </location>
</feature>
<evidence type="ECO:0000256" key="8">
    <source>
        <dbReference type="PIRNR" id="PIRNR016305"/>
    </source>
</evidence>
<dbReference type="PIRSF" id="PIRSF016305">
    <property type="entry name" value="LCM_mtfrase"/>
    <property type="match status" value="1"/>
</dbReference>
<organism evidence="11 12">
    <name type="scientific">Phakopsora pachyrhizi</name>
    <name type="common">Asian soybean rust disease fungus</name>
    <dbReference type="NCBI Taxonomy" id="170000"/>
    <lineage>
        <taxon>Eukaryota</taxon>
        <taxon>Fungi</taxon>
        <taxon>Dikarya</taxon>
        <taxon>Basidiomycota</taxon>
        <taxon>Pucciniomycotina</taxon>
        <taxon>Pucciniomycetes</taxon>
        <taxon>Pucciniales</taxon>
        <taxon>Phakopsoraceae</taxon>
        <taxon>Phakopsora</taxon>
    </lineage>
</organism>
<reference evidence="11" key="1">
    <citation type="submission" date="2022-06" db="EMBL/GenBank/DDBJ databases">
        <authorList>
            <consortium name="SYNGENTA / RWTH Aachen University"/>
        </authorList>
    </citation>
    <scope>NUCLEOTIDE SEQUENCE</scope>
</reference>
<evidence type="ECO:0000313" key="12">
    <source>
        <dbReference type="Proteomes" id="UP001153365"/>
    </source>
</evidence>
<evidence type="ECO:0000256" key="5">
    <source>
        <dbReference type="ARBA" id="ARBA00022603"/>
    </source>
</evidence>
<comment type="function">
    <text evidence="8">Methylates the carboxyl group of the C-terminal leucine residue of protein phosphatase 2A catalytic subunits to form alpha-leucine ester residues.</text>
</comment>
<feature type="compositionally biased region" description="Polar residues" evidence="10">
    <location>
        <begin position="1"/>
        <end position="23"/>
    </location>
</feature>
<dbReference type="Proteomes" id="UP001153365">
    <property type="component" value="Unassembled WGS sequence"/>
</dbReference>
<evidence type="ECO:0000256" key="3">
    <source>
        <dbReference type="ARBA" id="ARBA00012834"/>
    </source>
</evidence>